<comment type="caution">
    <text evidence="2">The sequence shown here is derived from an EMBL/GenBank/DDBJ whole genome shotgun (WGS) entry which is preliminary data.</text>
</comment>
<name>A0A9P3URL6_LYOSH</name>
<gene>
    <name evidence="2" type="ORF">LshimejAT787_1103720</name>
</gene>
<evidence type="ECO:0000256" key="1">
    <source>
        <dbReference type="SAM" id="MobiDB-lite"/>
    </source>
</evidence>
<dbReference type="AlphaFoldDB" id="A0A9P3URL6"/>
<evidence type="ECO:0000313" key="2">
    <source>
        <dbReference type="EMBL" id="GLB42357.1"/>
    </source>
</evidence>
<evidence type="ECO:0000313" key="3">
    <source>
        <dbReference type="Proteomes" id="UP001063166"/>
    </source>
</evidence>
<organism evidence="2 3">
    <name type="scientific">Lyophyllum shimeji</name>
    <name type="common">Hon-shimeji</name>
    <name type="synonym">Tricholoma shimeji</name>
    <dbReference type="NCBI Taxonomy" id="47721"/>
    <lineage>
        <taxon>Eukaryota</taxon>
        <taxon>Fungi</taxon>
        <taxon>Dikarya</taxon>
        <taxon>Basidiomycota</taxon>
        <taxon>Agaricomycotina</taxon>
        <taxon>Agaricomycetes</taxon>
        <taxon>Agaricomycetidae</taxon>
        <taxon>Agaricales</taxon>
        <taxon>Tricholomatineae</taxon>
        <taxon>Lyophyllaceae</taxon>
        <taxon>Lyophyllum</taxon>
    </lineage>
</organism>
<reference evidence="2" key="1">
    <citation type="submission" date="2022-07" db="EMBL/GenBank/DDBJ databases">
        <title>The genome of Lyophyllum shimeji provides insight into the initial evolution of ectomycorrhizal fungal genome.</title>
        <authorList>
            <person name="Kobayashi Y."/>
            <person name="Shibata T."/>
            <person name="Hirakawa H."/>
            <person name="Shigenobu S."/>
            <person name="Nishiyama T."/>
            <person name="Yamada A."/>
            <person name="Hasebe M."/>
            <person name="Kawaguchi M."/>
        </authorList>
    </citation>
    <scope>NUCLEOTIDE SEQUENCE</scope>
    <source>
        <strain evidence="2">AT787</strain>
    </source>
</reference>
<dbReference type="Proteomes" id="UP001063166">
    <property type="component" value="Unassembled WGS sequence"/>
</dbReference>
<feature type="region of interest" description="Disordered" evidence="1">
    <location>
        <begin position="1"/>
        <end position="26"/>
    </location>
</feature>
<proteinExistence type="predicted"/>
<accession>A0A9P3URL6</accession>
<keyword evidence="3" id="KW-1185">Reference proteome</keyword>
<sequence length="90" mass="9243">MIGTVPCNLTLPYLTIPGSSPDPSHDLKRAIAVNVCNIVNPTSGHESKGSAAPPPPEKPRPRGYVDPAAQGDSKGGKGSTKGPKATKRDS</sequence>
<dbReference type="EMBL" id="BRPK01000011">
    <property type="protein sequence ID" value="GLB42357.1"/>
    <property type="molecule type" value="Genomic_DNA"/>
</dbReference>
<feature type="region of interest" description="Disordered" evidence="1">
    <location>
        <begin position="40"/>
        <end position="90"/>
    </location>
</feature>
<protein>
    <submittedName>
        <fullName evidence="2">Uncharacterized protein</fullName>
    </submittedName>
</protein>